<dbReference type="Proteomes" id="UP000322530">
    <property type="component" value="Unassembled WGS sequence"/>
</dbReference>
<organism evidence="9 10">
    <name type="scientific">Dictyobacter arantiisoli</name>
    <dbReference type="NCBI Taxonomy" id="2014874"/>
    <lineage>
        <taxon>Bacteria</taxon>
        <taxon>Bacillati</taxon>
        <taxon>Chloroflexota</taxon>
        <taxon>Ktedonobacteria</taxon>
        <taxon>Ktedonobacterales</taxon>
        <taxon>Dictyobacteraceae</taxon>
        <taxon>Dictyobacter</taxon>
    </lineage>
</organism>
<dbReference type="InterPro" id="IPR043129">
    <property type="entry name" value="ATPase_NBD"/>
</dbReference>
<dbReference type="OrthoDB" id="9766019at2"/>
<name>A0A5A5TCE7_9CHLR</name>
<evidence type="ECO:0000256" key="4">
    <source>
        <dbReference type="ARBA" id="ARBA00022840"/>
    </source>
</evidence>
<evidence type="ECO:0000256" key="5">
    <source>
        <dbReference type="ARBA" id="ARBA00023016"/>
    </source>
</evidence>
<evidence type="ECO:0000313" key="9">
    <source>
        <dbReference type="EMBL" id="GCF08703.1"/>
    </source>
</evidence>
<dbReference type="EMBL" id="BIXY01000029">
    <property type="protein sequence ID" value="GCF08703.1"/>
    <property type="molecule type" value="Genomic_DNA"/>
</dbReference>
<feature type="domain" description="VWFA" evidence="8">
    <location>
        <begin position="508"/>
        <end position="674"/>
    </location>
</feature>
<keyword evidence="5" id="KW-0346">Stress response</keyword>
<proteinExistence type="inferred from homology"/>
<sequence length="680" mass="74578">MSTVVGIDLGTTYSVIAYVNAEGKPEIIPNQDGKSTTPSVIQFTPQGPLVGASAKEAQANGDKDTIAFFKRSMGDSEFLVSFYDKDYTPTELSTLVLRQLKEQAEVHLHQPVTDAVITVPAYFTHLQRTATIEAGTQAGLNVLKIISEPTAAALAYGLRPHARAQRVLVYDLGGGTFDVSLVEITDTELNVQATDGDHKLGGKDWDDSLIQYLAIQFEHEFGIELNDEELNDLSVQAERLKHTLSLRQSAPIRIHGGGHVGNYTVTRSHFEEITRDLMEKTKLLTERVLAAKQLTWADIDGVLPVGGSTRMPVVRTFIEQMSGKAPMSGINPDEAVALGAAIQAVMELEQRQKNAPHFHLAGRKKTTDVIAHSLGMVAESPDNERYINSFLIQKNLTIPTERTKTFKMRLLPDGTTKMEVYLTQSESDDPQECTYLGLYTFSGFPHLTISETEVDVTYTYDKNGVVNIAATEKSTGCPLLLKIEDLPADVPERFLLAPARQAPQQPSTVYLAFDLSGSMRGKPLRAAQKAARDFVLNSDLQYTSIGLISFSNEIYIDLKATKDPHKIEQAIDGLLIGRTGPGNLGHPFKHLSDLLRHERGLHYALVLTDGAWVYPEKAIKAAKKCHSEQIEVIAVGFGNARHHFLSQIASSAKQSLFTDLGNLSSTFSTIAQEIAVAAPR</sequence>
<dbReference type="RefSeq" id="WP_149401685.1">
    <property type="nucleotide sequence ID" value="NZ_BIXY01000029.1"/>
</dbReference>
<dbReference type="PANTHER" id="PTHR19375">
    <property type="entry name" value="HEAT SHOCK PROTEIN 70KDA"/>
    <property type="match status" value="1"/>
</dbReference>
<dbReference type="CDD" id="cd00198">
    <property type="entry name" value="vWFA"/>
    <property type="match status" value="1"/>
</dbReference>
<dbReference type="FunFam" id="3.30.420.40:FF:000071">
    <property type="entry name" value="Molecular chaperone DnaK"/>
    <property type="match status" value="1"/>
</dbReference>
<dbReference type="GO" id="GO:0140662">
    <property type="term" value="F:ATP-dependent protein folding chaperone"/>
    <property type="evidence" value="ECO:0007669"/>
    <property type="project" value="InterPro"/>
</dbReference>
<keyword evidence="3 7" id="KW-0547">Nucleotide-binding</keyword>
<dbReference type="PRINTS" id="PR00301">
    <property type="entry name" value="HEATSHOCK70"/>
</dbReference>
<dbReference type="GO" id="GO:0005524">
    <property type="term" value="F:ATP binding"/>
    <property type="evidence" value="ECO:0007669"/>
    <property type="project" value="UniProtKB-KW"/>
</dbReference>
<dbReference type="SUPFAM" id="SSF53300">
    <property type="entry name" value="vWA-like"/>
    <property type="match status" value="1"/>
</dbReference>
<keyword evidence="6" id="KW-0143">Chaperone</keyword>
<dbReference type="SMART" id="SM00327">
    <property type="entry name" value="VWA"/>
    <property type="match status" value="1"/>
</dbReference>
<dbReference type="Gene3D" id="3.40.50.410">
    <property type="entry name" value="von Willebrand factor, type A domain"/>
    <property type="match status" value="1"/>
</dbReference>
<accession>A0A5A5TCE7</accession>
<reference evidence="9 10" key="1">
    <citation type="submission" date="2019-01" db="EMBL/GenBank/DDBJ databases">
        <title>Draft genome sequence of Dictyobacter sp. Uno17.</title>
        <authorList>
            <person name="Wang C.M."/>
            <person name="Zheng Y."/>
            <person name="Sakai Y."/>
            <person name="Abe K."/>
            <person name="Yokota A."/>
            <person name="Yabe S."/>
        </authorList>
    </citation>
    <scope>NUCLEOTIDE SEQUENCE [LARGE SCALE GENOMIC DNA]</scope>
    <source>
        <strain evidence="9 10">Uno17</strain>
    </source>
</reference>
<protein>
    <submittedName>
        <fullName evidence="9">Molecular chaperone DnaK</fullName>
    </submittedName>
</protein>
<dbReference type="InterPro" id="IPR002035">
    <property type="entry name" value="VWF_A"/>
</dbReference>
<dbReference type="CDD" id="cd24029">
    <property type="entry name" value="ASKHA_NBD_HSP70_DnaK_HscA_HscC"/>
    <property type="match status" value="1"/>
</dbReference>
<dbReference type="InterPro" id="IPR036465">
    <property type="entry name" value="vWFA_dom_sf"/>
</dbReference>
<evidence type="ECO:0000256" key="3">
    <source>
        <dbReference type="ARBA" id="ARBA00022741"/>
    </source>
</evidence>
<evidence type="ECO:0000256" key="6">
    <source>
        <dbReference type="ARBA" id="ARBA00023186"/>
    </source>
</evidence>
<gene>
    <name evidence="9" type="primary">dnaK_4</name>
    <name evidence="9" type="ORF">KDI_22670</name>
</gene>
<comment type="similarity">
    <text evidence="1 7">Belongs to the heat shock protein 70 family.</text>
</comment>
<keyword evidence="10" id="KW-1185">Reference proteome</keyword>
<dbReference type="Pfam" id="PF00012">
    <property type="entry name" value="HSP70"/>
    <property type="match status" value="1"/>
</dbReference>
<evidence type="ECO:0000256" key="2">
    <source>
        <dbReference type="ARBA" id="ARBA00022553"/>
    </source>
</evidence>
<evidence type="ECO:0000313" key="10">
    <source>
        <dbReference type="Proteomes" id="UP000322530"/>
    </source>
</evidence>
<keyword evidence="4 7" id="KW-0067">ATP-binding</keyword>
<dbReference type="AlphaFoldDB" id="A0A5A5TCE7"/>
<dbReference type="InterPro" id="IPR013126">
    <property type="entry name" value="Hsp_70_fam"/>
</dbReference>
<dbReference type="InterPro" id="IPR018181">
    <property type="entry name" value="Heat_shock_70_CS"/>
</dbReference>
<evidence type="ECO:0000256" key="7">
    <source>
        <dbReference type="RuleBase" id="RU003322"/>
    </source>
</evidence>
<dbReference type="PROSITE" id="PS00297">
    <property type="entry name" value="HSP70_1"/>
    <property type="match status" value="1"/>
</dbReference>
<dbReference type="SUPFAM" id="SSF100920">
    <property type="entry name" value="Heat shock protein 70kD (HSP70), peptide-binding domain"/>
    <property type="match status" value="1"/>
</dbReference>
<evidence type="ECO:0000259" key="8">
    <source>
        <dbReference type="PROSITE" id="PS50234"/>
    </source>
</evidence>
<dbReference type="PROSITE" id="PS00329">
    <property type="entry name" value="HSP70_2"/>
    <property type="match status" value="1"/>
</dbReference>
<dbReference type="Gene3D" id="3.30.420.40">
    <property type="match status" value="2"/>
</dbReference>
<dbReference type="PROSITE" id="PS50234">
    <property type="entry name" value="VWFA"/>
    <property type="match status" value="1"/>
</dbReference>
<dbReference type="Pfam" id="PF00092">
    <property type="entry name" value="VWA"/>
    <property type="match status" value="1"/>
</dbReference>
<dbReference type="FunFam" id="3.90.640.10:FF:000003">
    <property type="entry name" value="Molecular chaperone DnaK"/>
    <property type="match status" value="1"/>
</dbReference>
<keyword evidence="2" id="KW-0597">Phosphoprotein</keyword>
<dbReference type="InterPro" id="IPR029047">
    <property type="entry name" value="HSP70_peptide-bd_sf"/>
</dbReference>
<dbReference type="SUPFAM" id="SSF53067">
    <property type="entry name" value="Actin-like ATPase domain"/>
    <property type="match status" value="2"/>
</dbReference>
<comment type="caution">
    <text evidence="9">The sequence shown here is derived from an EMBL/GenBank/DDBJ whole genome shotgun (WGS) entry which is preliminary data.</text>
</comment>
<dbReference type="Gene3D" id="3.90.640.10">
    <property type="entry name" value="Actin, Chain A, domain 4"/>
    <property type="match status" value="1"/>
</dbReference>
<dbReference type="Gene3D" id="2.60.34.10">
    <property type="entry name" value="Substrate Binding Domain Of DNAk, Chain A, domain 1"/>
    <property type="match status" value="1"/>
</dbReference>
<evidence type="ECO:0000256" key="1">
    <source>
        <dbReference type="ARBA" id="ARBA00007381"/>
    </source>
</evidence>